<keyword evidence="4" id="KW-1185">Reference proteome</keyword>
<protein>
    <submittedName>
        <fullName evidence="3">Unplaced genomic scaffold K443scaffold_59, whole genome shotgun sequence</fullName>
    </submittedName>
</protein>
<reference evidence="3 4" key="1">
    <citation type="submission" date="2014-04" db="EMBL/GenBank/DDBJ databases">
        <authorList>
            <consortium name="DOE Joint Genome Institute"/>
            <person name="Kuo A."/>
            <person name="Kohler A."/>
            <person name="Nagy L.G."/>
            <person name="Floudas D."/>
            <person name="Copeland A."/>
            <person name="Barry K.W."/>
            <person name="Cichocki N."/>
            <person name="Veneault-Fourrey C."/>
            <person name="LaButti K."/>
            <person name="Lindquist E.A."/>
            <person name="Lipzen A."/>
            <person name="Lundell T."/>
            <person name="Morin E."/>
            <person name="Murat C."/>
            <person name="Sun H."/>
            <person name="Tunlid A."/>
            <person name="Henrissat B."/>
            <person name="Grigoriev I.V."/>
            <person name="Hibbett D.S."/>
            <person name="Martin F."/>
            <person name="Nordberg H.P."/>
            <person name="Cantor M.N."/>
            <person name="Hua S.X."/>
        </authorList>
    </citation>
    <scope>NUCLEOTIDE SEQUENCE [LARGE SCALE GENOMIC DNA]</scope>
    <source>
        <strain evidence="3 4">LaAM-08-1</strain>
    </source>
</reference>
<gene>
    <name evidence="3" type="ORF">K443DRAFT_522724</name>
</gene>
<feature type="signal peptide" evidence="2">
    <location>
        <begin position="1"/>
        <end position="21"/>
    </location>
</feature>
<evidence type="ECO:0000256" key="1">
    <source>
        <dbReference type="SAM" id="MobiDB-lite"/>
    </source>
</evidence>
<dbReference type="STRING" id="1095629.A0A0C9XBL9"/>
<feature type="compositionally biased region" description="Gly residues" evidence="1">
    <location>
        <begin position="118"/>
        <end position="128"/>
    </location>
</feature>
<sequence>MHFSIPYVLVILATLRHLVHAAPIPDGTHNINANNAGTGAGGNAGGGSVNSSPIKGEEGLLGLLGVGSLLNVNSGNAGHGGKANSGSASSRPFRRYGTEKHYEETTNTNETKGNANTGAGGQAPGGSVNGPHGLINIDSFNAGDGGEANSGNALVNLKRAWRVRH</sequence>
<evidence type="ECO:0000256" key="2">
    <source>
        <dbReference type="SAM" id="SignalP"/>
    </source>
</evidence>
<dbReference type="AlphaFoldDB" id="A0A0C9XBL9"/>
<feature type="compositionally biased region" description="Low complexity" evidence="1">
    <location>
        <begin position="105"/>
        <end position="117"/>
    </location>
</feature>
<reference evidence="4" key="2">
    <citation type="submission" date="2015-01" db="EMBL/GenBank/DDBJ databases">
        <title>Evolutionary Origins and Diversification of the Mycorrhizal Mutualists.</title>
        <authorList>
            <consortium name="DOE Joint Genome Institute"/>
            <consortium name="Mycorrhizal Genomics Consortium"/>
            <person name="Kohler A."/>
            <person name="Kuo A."/>
            <person name="Nagy L.G."/>
            <person name="Floudas D."/>
            <person name="Copeland A."/>
            <person name="Barry K.W."/>
            <person name="Cichocki N."/>
            <person name="Veneault-Fourrey C."/>
            <person name="LaButti K."/>
            <person name="Lindquist E.A."/>
            <person name="Lipzen A."/>
            <person name="Lundell T."/>
            <person name="Morin E."/>
            <person name="Murat C."/>
            <person name="Riley R."/>
            <person name="Ohm R."/>
            <person name="Sun H."/>
            <person name="Tunlid A."/>
            <person name="Henrissat B."/>
            <person name="Grigoriev I.V."/>
            <person name="Hibbett D.S."/>
            <person name="Martin F."/>
        </authorList>
    </citation>
    <scope>NUCLEOTIDE SEQUENCE [LARGE SCALE GENOMIC DNA]</scope>
    <source>
        <strain evidence="4">LaAM-08-1</strain>
    </source>
</reference>
<organism evidence="3 4">
    <name type="scientific">Laccaria amethystina LaAM-08-1</name>
    <dbReference type="NCBI Taxonomy" id="1095629"/>
    <lineage>
        <taxon>Eukaryota</taxon>
        <taxon>Fungi</taxon>
        <taxon>Dikarya</taxon>
        <taxon>Basidiomycota</taxon>
        <taxon>Agaricomycotina</taxon>
        <taxon>Agaricomycetes</taxon>
        <taxon>Agaricomycetidae</taxon>
        <taxon>Agaricales</taxon>
        <taxon>Agaricineae</taxon>
        <taxon>Hydnangiaceae</taxon>
        <taxon>Laccaria</taxon>
    </lineage>
</organism>
<dbReference type="OrthoDB" id="3069553at2759"/>
<feature type="region of interest" description="Disordered" evidence="1">
    <location>
        <begin position="102"/>
        <end position="132"/>
    </location>
</feature>
<evidence type="ECO:0000313" key="4">
    <source>
        <dbReference type="Proteomes" id="UP000054477"/>
    </source>
</evidence>
<accession>A0A0C9XBL9</accession>
<feature type="chain" id="PRO_5002216685" evidence="2">
    <location>
        <begin position="22"/>
        <end position="165"/>
    </location>
</feature>
<dbReference type="Proteomes" id="UP000054477">
    <property type="component" value="Unassembled WGS sequence"/>
</dbReference>
<dbReference type="HOGENOM" id="CLU_1611041_0_0_1"/>
<evidence type="ECO:0000313" key="3">
    <source>
        <dbReference type="EMBL" id="KIK02286.1"/>
    </source>
</evidence>
<dbReference type="EMBL" id="KN838594">
    <property type="protein sequence ID" value="KIK02286.1"/>
    <property type="molecule type" value="Genomic_DNA"/>
</dbReference>
<keyword evidence="2" id="KW-0732">Signal</keyword>
<name>A0A0C9XBL9_9AGAR</name>
<proteinExistence type="predicted"/>